<comment type="caution">
    <text evidence="1">The sequence shown here is derived from an EMBL/GenBank/DDBJ whole genome shotgun (WGS) entry which is preliminary data.</text>
</comment>
<dbReference type="OrthoDB" id="939700at2"/>
<sequence length="148" mass="16377">MTKSDVEGNKDIKNNYIRVEESNLEGSSYTMTRNSQSGGNVGLYITPDVNRPETTTESHEYGHGIGLTHAGFNQLGKGQPNIMVARNSIVDPEYQLDPNAEPNKMDGGFVNPDKRKVPQQNINDLNLGALEFINGKTNVGIFVNKYFE</sequence>
<dbReference type="AlphaFoldDB" id="A0A327W212"/>
<dbReference type="Proteomes" id="UP000249819">
    <property type="component" value="Unassembled WGS sequence"/>
</dbReference>
<evidence type="ECO:0000313" key="2">
    <source>
        <dbReference type="Proteomes" id="UP000249819"/>
    </source>
</evidence>
<dbReference type="RefSeq" id="WP_111591978.1">
    <property type="nucleotide sequence ID" value="NZ_QLMA01000003.1"/>
</dbReference>
<evidence type="ECO:0000313" key="1">
    <source>
        <dbReference type="EMBL" id="RAJ83327.1"/>
    </source>
</evidence>
<organism evidence="1 2">
    <name type="scientific">Chitinophaga dinghuensis</name>
    <dbReference type="NCBI Taxonomy" id="1539050"/>
    <lineage>
        <taxon>Bacteria</taxon>
        <taxon>Pseudomonadati</taxon>
        <taxon>Bacteroidota</taxon>
        <taxon>Chitinophagia</taxon>
        <taxon>Chitinophagales</taxon>
        <taxon>Chitinophagaceae</taxon>
        <taxon>Chitinophaga</taxon>
    </lineage>
</organism>
<dbReference type="SUPFAM" id="SSF55486">
    <property type="entry name" value="Metalloproteases ('zincins'), catalytic domain"/>
    <property type="match status" value="1"/>
</dbReference>
<gene>
    <name evidence="1" type="ORF">CLV59_103291</name>
</gene>
<dbReference type="EMBL" id="QLMA01000003">
    <property type="protein sequence ID" value="RAJ83327.1"/>
    <property type="molecule type" value="Genomic_DNA"/>
</dbReference>
<accession>A0A327W212</accession>
<reference evidence="1 2" key="1">
    <citation type="submission" date="2018-06" db="EMBL/GenBank/DDBJ databases">
        <title>Genomic Encyclopedia of Archaeal and Bacterial Type Strains, Phase II (KMG-II): from individual species to whole genera.</title>
        <authorList>
            <person name="Goeker M."/>
        </authorList>
    </citation>
    <scope>NUCLEOTIDE SEQUENCE [LARGE SCALE GENOMIC DNA]</scope>
    <source>
        <strain evidence="1 2">DSM 29821</strain>
    </source>
</reference>
<protein>
    <submittedName>
        <fullName evidence="1">Uncharacterized protein</fullName>
    </submittedName>
</protein>
<keyword evidence="2" id="KW-1185">Reference proteome</keyword>
<proteinExistence type="predicted"/>
<name>A0A327W212_9BACT</name>